<dbReference type="HOGENOM" id="CLU_3374784_0_0_9"/>
<dbReference type="AlphaFoldDB" id="B2A760"/>
<name>B2A760_NATTJ</name>
<keyword evidence="2" id="KW-1185">Reference proteome</keyword>
<organism evidence="1 2">
    <name type="scientific">Natranaerobius thermophilus (strain ATCC BAA-1301 / DSM 18059 / JW/NM-WN-LF)</name>
    <dbReference type="NCBI Taxonomy" id="457570"/>
    <lineage>
        <taxon>Bacteria</taxon>
        <taxon>Bacillati</taxon>
        <taxon>Bacillota</taxon>
        <taxon>Clostridia</taxon>
        <taxon>Natranaerobiales</taxon>
        <taxon>Natranaerobiaceae</taxon>
        <taxon>Natranaerobius</taxon>
    </lineage>
</organism>
<accession>B2A760</accession>
<protein>
    <submittedName>
        <fullName evidence="1">Uncharacterized protein</fullName>
    </submittedName>
</protein>
<dbReference type="KEGG" id="nth:Nther_0660"/>
<sequence>MSDYRLQIDDKAKKYLDKKGITTLTIRLIRNSGG</sequence>
<dbReference type="InParanoid" id="B2A760"/>
<reference evidence="1 2" key="1">
    <citation type="submission" date="2008-04" db="EMBL/GenBank/DDBJ databases">
        <title>Complete sequence of chromosome of Natranaerobius thermophilus JW/NM-WN-LF.</title>
        <authorList>
            <consortium name="US DOE Joint Genome Institute"/>
            <person name="Copeland A."/>
            <person name="Lucas S."/>
            <person name="Lapidus A."/>
            <person name="Glavina del Rio T."/>
            <person name="Dalin E."/>
            <person name="Tice H."/>
            <person name="Bruce D."/>
            <person name="Goodwin L."/>
            <person name="Pitluck S."/>
            <person name="Chertkov O."/>
            <person name="Brettin T."/>
            <person name="Detter J.C."/>
            <person name="Han C."/>
            <person name="Kuske C.R."/>
            <person name="Schmutz J."/>
            <person name="Larimer F."/>
            <person name="Land M."/>
            <person name="Hauser L."/>
            <person name="Kyrpides N."/>
            <person name="Lykidis A."/>
            <person name="Mesbah N.M."/>
            <person name="Wiegel J."/>
        </authorList>
    </citation>
    <scope>NUCLEOTIDE SEQUENCE [LARGE SCALE GENOMIC DNA]</scope>
    <source>
        <strain evidence="2">ATCC BAA-1301 / DSM 18059 / JW/NM-WN-LF</strain>
    </source>
</reference>
<dbReference type="Proteomes" id="UP000001683">
    <property type="component" value="Chromosome"/>
</dbReference>
<reference evidence="1 2" key="2">
    <citation type="journal article" date="2011" name="J. Bacteriol.">
        <title>Complete genome sequence of the anaerobic, halophilic alkalithermophile Natranaerobius thermophilus JW/NM-WN-LF.</title>
        <authorList>
            <person name="Zhao B."/>
            <person name="Mesbah N.M."/>
            <person name="Dalin E."/>
            <person name="Goodwin L."/>
            <person name="Nolan M."/>
            <person name="Pitluck S."/>
            <person name="Chertkov O."/>
            <person name="Brettin T.S."/>
            <person name="Han J."/>
            <person name="Larimer F.W."/>
            <person name="Land M.L."/>
            <person name="Hauser L."/>
            <person name="Kyrpides N."/>
            <person name="Wiegel J."/>
        </authorList>
    </citation>
    <scope>NUCLEOTIDE SEQUENCE [LARGE SCALE GENOMIC DNA]</scope>
    <source>
        <strain evidence="2">ATCC BAA-1301 / DSM 18059 / JW/NM-WN-LF</strain>
    </source>
</reference>
<dbReference type="EMBL" id="CP001034">
    <property type="protein sequence ID" value="ACB84254.1"/>
    <property type="molecule type" value="Genomic_DNA"/>
</dbReference>
<gene>
    <name evidence="1" type="ordered locus">Nther_0660</name>
</gene>
<evidence type="ECO:0000313" key="2">
    <source>
        <dbReference type="Proteomes" id="UP000001683"/>
    </source>
</evidence>
<proteinExistence type="predicted"/>
<evidence type="ECO:0000313" key="1">
    <source>
        <dbReference type="EMBL" id="ACB84254.1"/>
    </source>
</evidence>